<protein>
    <submittedName>
        <fullName evidence="2">Uncharacterized protein</fullName>
    </submittedName>
</protein>
<feature type="transmembrane region" description="Helical" evidence="1">
    <location>
        <begin position="179"/>
        <end position="202"/>
    </location>
</feature>
<dbReference type="AlphaFoldDB" id="A0AAD7JU40"/>
<evidence type="ECO:0000313" key="2">
    <source>
        <dbReference type="EMBL" id="KAJ7770610.1"/>
    </source>
</evidence>
<keyword evidence="1" id="KW-0812">Transmembrane</keyword>
<dbReference type="Proteomes" id="UP001215598">
    <property type="component" value="Unassembled WGS sequence"/>
</dbReference>
<dbReference type="EMBL" id="JARKIB010000016">
    <property type="protein sequence ID" value="KAJ7770610.1"/>
    <property type="molecule type" value="Genomic_DNA"/>
</dbReference>
<evidence type="ECO:0000256" key="1">
    <source>
        <dbReference type="SAM" id="Phobius"/>
    </source>
</evidence>
<sequence length="323" mass="34894">MTVPLGGTGLSYASSAFLALFLEALFYGLFAFMFAISLFVLHRKRPTVHTSFANGNLPLLSVSTLMFILGTIHLGIDAYRAMQAFVYFPGGAFAYLLSTGTNQPIYIVKNVSYYAQMLLGDGFMIYRLYKVWGSNKLITFPFLVCLFANVATGVAVVVTQTLRKPTQSIFSGPLHLWPLFTYILTLMVNVGCTTLIAYRIWAVNRQTKLLNVGTLVPVAVVIVESGVIYAVCVVLQLGLFLSDSGGFKILEDVLMQITGLVFCGIIASIGLGLSATSSKDGPGNRSSVPSALVFGTSSSRVYSRPEGDPDSTLELQAIEKGNV</sequence>
<proteinExistence type="predicted"/>
<evidence type="ECO:0000313" key="3">
    <source>
        <dbReference type="Proteomes" id="UP001215598"/>
    </source>
</evidence>
<feature type="transmembrane region" description="Helical" evidence="1">
    <location>
        <begin position="78"/>
        <end position="97"/>
    </location>
</feature>
<organism evidence="2 3">
    <name type="scientific">Mycena metata</name>
    <dbReference type="NCBI Taxonomy" id="1033252"/>
    <lineage>
        <taxon>Eukaryota</taxon>
        <taxon>Fungi</taxon>
        <taxon>Dikarya</taxon>
        <taxon>Basidiomycota</taxon>
        <taxon>Agaricomycotina</taxon>
        <taxon>Agaricomycetes</taxon>
        <taxon>Agaricomycetidae</taxon>
        <taxon>Agaricales</taxon>
        <taxon>Marasmiineae</taxon>
        <taxon>Mycenaceae</taxon>
        <taxon>Mycena</taxon>
    </lineage>
</organism>
<keyword evidence="1" id="KW-0472">Membrane</keyword>
<feature type="transmembrane region" description="Helical" evidence="1">
    <location>
        <begin position="53"/>
        <end position="72"/>
    </location>
</feature>
<keyword evidence="1" id="KW-1133">Transmembrane helix</keyword>
<feature type="transmembrane region" description="Helical" evidence="1">
    <location>
        <begin position="253"/>
        <end position="275"/>
    </location>
</feature>
<reference evidence="2" key="1">
    <citation type="submission" date="2023-03" db="EMBL/GenBank/DDBJ databases">
        <title>Massive genome expansion in bonnet fungi (Mycena s.s.) driven by repeated elements and novel gene families across ecological guilds.</title>
        <authorList>
            <consortium name="Lawrence Berkeley National Laboratory"/>
            <person name="Harder C.B."/>
            <person name="Miyauchi S."/>
            <person name="Viragh M."/>
            <person name="Kuo A."/>
            <person name="Thoen E."/>
            <person name="Andreopoulos B."/>
            <person name="Lu D."/>
            <person name="Skrede I."/>
            <person name="Drula E."/>
            <person name="Henrissat B."/>
            <person name="Morin E."/>
            <person name="Kohler A."/>
            <person name="Barry K."/>
            <person name="LaButti K."/>
            <person name="Morin E."/>
            <person name="Salamov A."/>
            <person name="Lipzen A."/>
            <person name="Mereny Z."/>
            <person name="Hegedus B."/>
            <person name="Baldrian P."/>
            <person name="Stursova M."/>
            <person name="Weitz H."/>
            <person name="Taylor A."/>
            <person name="Grigoriev I.V."/>
            <person name="Nagy L.G."/>
            <person name="Martin F."/>
            <person name="Kauserud H."/>
        </authorList>
    </citation>
    <scope>NUCLEOTIDE SEQUENCE</scope>
    <source>
        <strain evidence="2">CBHHK182m</strain>
    </source>
</reference>
<accession>A0AAD7JU40</accession>
<comment type="caution">
    <text evidence="2">The sequence shown here is derived from an EMBL/GenBank/DDBJ whole genome shotgun (WGS) entry which is preliminary data.</text>
</comment>
<feature type="transmembrane region" description="Helical" evidence="1">
    <location>
        <begin position="137"/>
        <end position="159"/>
    </location>
</feature>
<gene>
    <name evidence="2" type="ORF">B0H16DRAFT_1715269</name>
</gene>
<keyword evidence="3" id="KW-1185">Reference proteome</keyword>
<feature type="transmembrane region" description="Helical" evidence="1">
    <location>
        <begin position="214"/>
        <end position="241"/>
    </location>
</feature>
<name>A0AAD7JU40_9AGAR</name>
<feature type="transmembrane region" description="Helical" evidence="1">
    <location>
        <begin position="12"/>
        <end position="41"/>
    </location>
</feature>